<accession>A0A848FZI0</accession>
<dbReference type="AlphaFoldDB" id="A0A848FZI0"/>
<dbReference type="InterPro" id="IPR001709">
    <property type="entry name" value="Flavoprot_Pyr_Nucl_cyt_Rdtase"/>
</dbReference>
<dbReference type="Gene3D" id="3.40.50.80">
    <property type="entry name" value="Nucleotide-binding domain of ferredoxin-NADP reductase (FNR) module"/>
    <property type="match status" value="1"/>
</dbReference>
<evidence type="ECO:0000259" key="4">
    <source>
        <dbReference type="PROSITE" id="PS51085"/>
    </source>
</evidence>
<name>A0A848FZI0_9RHOO</name>
<dbReference type="PANTHER" id="PTHR47354">
    <property type="entry name" value="NADH OXIDOREDUCTASE HCR"/>
    <property type="match status" value="1"/>
</dbReference>
<dbReference type="Gene3D" id="2.40.30.10">
    <property type="entry name" value="Translation factors"/>
    <property type="match status" value="1"/>
</dbReference>
<keyword evidence="7" id="KW-1185">Reference proteome</keyword>
<dbReference type="CDD" id="cd00207">
    <property type="entry name" value="fer2"/>
    <property type="match status" value="1"/>
</dbReference>
<proteinExistence type="predicted"/>
<comment type="cofactor">
    <cofactor evidence="3">
        <name>[2Fe-2S] cluster</name>
        <dbReference type="ChEBI" id="CHEBI:190135"/>
    </cofactor>
</comment>
<comment type="caution">
    <text evidence="6">The sequence shown here is derived from an EMBL/GenBank/DDBJ whole genome shotgun (WGS) entry which is preliminary data.</text>
</comment>
<dbReference type="RefSeq" id="WP_169144109.1">
    <property type="nucleotide sequence ID" value="NZ_JABBGA010000001.1"/>
</dbReference>
<dbReference type="GO" id="GO:0016491">
    <property type="term" value="F:oxidoreductase activity"/>
    <property type="evidence" value="ECO:0007669"/>
    <property type="project" value="InterPro"/>
</dbReference>
<dbReference type="EMBL" id="JABBGA010000001">
    <property type="protein sequence ID" value="NML24484.1"/>
    <property type="molecule type" value="Genomic_DNA"/>
</dbReference>
<comment type="cofactor">
    <cofactor evidence="1">
        <name>FAD</name>
        <dbReference type="ChEBI" id="CHEBI:57692"/>
    </cofactor>
</comment>
<evidence type="ECO:0000259" key="5">
    <source>
        <dbReference type="PROSITE" id="PS51384"/>
    </source>
</evidence>
<dbReference type="PROSITE" id="PS51085">
    <property type="entry name" value="2FE2S_FER_2"/>
    <property type="match status" value="1"/>
</dbReference>
<keyword evidence="2" id="KW-0001">2Fe-2S</keyword>
<dbReference type="SUPFAM" id="SSF54292">
    <property type="entry name" value="2Fe-2S ferredoxin-like"/>
    <property type="match status" value="1"/>
</dbReference>
<dbReference type="InterPro" id="IPR050415">
    <property type="entry name" value="MRET"/>
</dbReference>
<evidence type="ECO:0000313" key="7">
    <source>
        <dbReference type="Proteomes" id="UP000580043"/>
    </source>
</evidence>
<dbReference type="InterPro" id="IPR036010">
    <property type="entry name" value="2Fe-2S_ferredoxin-like_sf"/>
</dbReference>
<feature type="domain" description="2Fe-2S ferredoxin-type" evidence="4">
    <location>
        <begin position="260"/>
        <end position="357"/>
    </location>
</feature>
<dbReference type="Proteomes" id="UP000580043">
    <property type="component" value="Unassembled WGS sequence"/>
</dbReference>
<dbReference type="Pfam" id="PF00970">
    <property type="entry name" value="FAD_binding_6"/>
    <property type="match status" value="1"/>
</dbReference>
<dbReference type="PRINTS" id="PR00371">
    <property type="entry name" value="FPNCR"/>
</dbReference>
<gene>
    <name evidence="6" type="ORF">HHL15_01910</name>
</gene>
<dbReference type="InterPro" id="IPR008333">
    <property type="entry name" value="Cbr1-like_FAD-bd_dom"/>
</dbReference>
<dbReference type="PROSITE" id="PS51384">
    <property type="entry name" value="FAD_FR"/>
    <property type="match status" value="1"/>
</dbReference>
<evidence type="ECO:0000313" key="6">
    <source>
        <dbReference type="EMBL" id="NML24484.1"/>
    </source>
</evidence>
<dbReference type="InterPro" id="IPR039261">
    <property type="entry name" value="FNR_nucleotide-bd"/>
</dbReference>
<dbReference type="SUPFAM" id="SSF63380">
    <property type="entry name" value="Riboflavin synthase domain-like"/>
    <property type="match status" value="1"/>
</dbReference>
<keyword evidence="2" id="KW-0408">Iron</keyword>
<keyword evidence="2" id="KW-0411">Iron-sulfur</keyword>
<organism evidence="6 7">
    <name type="scientific">Zoogloea dura</name>
    <dbReference type="NCBI Taxonomy" id="2728840"/>
    <lineage>
        <taxon>Bacteria</taxon>
        <taxon>Pseudomonadati</taxon>
        <taxon>Pseudomonadota</taxon>
        <taxon>Betaproteobacteria</taxon>
        <taxon>Rhodocyclales</taxon>
        <taxon>Zoogloeaceae</taxon>
        <taxon>Zoogloea</taxon>
    </lineage>
</organism>
<keyword evidence="2" id="KW-0479">Metal-binding</keyword>
<dbReference type="InterPro" id="IPR001041">
    <property type="entry name" value="2Fe-2S_ferredoxin-type"/>
</dbReference>
<evidence type="ECO:0000256" key="1">
    <source>
        <dbReference type="ARBA" id="ARBA00001974"/>
    </source>
</evidence>
<evidence type="ECO:0000256" key="3">
    <source>
        <dbReference type="ARBA" id="ARBA00034078"/>
    </source>
</evidence>
<dbReference type="PANTHER" id="PTHR47354:SF5">
    <property type="entry name" value="PROTEIN RFBI"/>
    <property type="match status" value="1"/>
</dbReference>
<sequence>MPRTAPPPDQARLQPFRLEALTPLNHEVLRLELSQIAGPPLTYREGQFVTVRLPDGTARSYSPAAACQGDGRLELHIRTLPGGRFSTWLRSDAACPGALLDIGGPYGDCVWTPPDTAGAPLLLLATGTGIAPIRAMLARHLGGAGGHPVHLYWGGLDQPDLYLGEEFAALAIRHAHFRFTPVLAAPAEPWRGRRGYVQAAAADDLPRLDGARVIACGSSAMVDAARMLLVAACGLAPDAFHADAFVAQAAAPMSSSDASLSLEVALPQAPARRLAAPPGSTVLNTLAAAGLLQGVCGGQAACGTCRIGIDPAWRAALPPAGRKEARLLAALESGPDQRLACQICLEAPLDGLRIELP</sequence>
<evidence type="ECO:0000256" key="2">
    <source>
        <dbReference type="ARBA" id="ARBA00022714"/>
    </source>
</evidence>
<dbReference type="PRINTS" id="PR00410">
    <property type="entry name" value="PHEHYDRXLASE"/>
</dbReference>
<dbReference type="InterPro" id="IPR017938">
    <property type="entry name" value="Riboflavin_synthase-like_b-brl"/>
</dbReference>
<dbReference type="GO" id="GO:0051537">
    <property type="term" value="F:2 iron, 2 sulfur cluster binding"/>
    <property type="evidence" value="ECO:0007669"/>
    <property type="project" value="UniProtKB-KW"/>
</dbReference>
<dbReference type="InterPro" id="IPR012675">
    <property type="entry name" value="Beta-grasp_dom_sf"/>
</dbReference>
<feature type="domain" description="FAD-binding FR-type" evidence="5">
    <location>
        <begin position="11"/>
        <end position="112"/>
    </location>
</feature>
<protein>
    <submittedName>
        <fullName evidence="6">2Fe-2S iron-sulfur cluster binding domain-containing protein</fullName>
    </submittedName>
</protein>
<dbReference type="Gene3D" id="3.10.20.30">
    <property type="match status" value="1"/>
</dbReference>
<dbReference type="InterPro" id="IPR001433">
    <property type="entry name" value="OxRdtase_FAD/NAD-bd"/>
</dbReference>
<dbReference type="SUPFAM" id="SSF52343">
    <property type="entry name" value="Ferredoxin reductase-like, C-terminal NADP-linked domain"/>
    <property type="match status" value="1"/>
</dbReference>
<dbReference type="Pfam" id="PF00175">
    <property type="entry name" value="NAD_binding_1"/>
    <property type="match status" value="1"/>
</dbReference>
<reference evidence="6 7" key="1">
    <citation type="submission" date="2020-04" db="EMBL/GenBank/DDBJ databases">
        <title>Zoogloea sp. G-4-1-14 isolated from soil.</title>
        <authorList>
            <person name="Dahal R.H."/>
        </authorList>
    </citation>
    <scope>NUCLEOTIDE SEQUENCE [LARGE SCALE GENOMIC DNA]</scope>
    <source>
        <strain evidence="6 7">G-4-1-14</strain>
    </source>
</reference>
<dbReference type="InterPro" id="IPR017927">
    <property type="entry name" value="FAD-bd_FR_type"/>
</dbReference>